<keyword evidence="1" id="KW-0812">Transmembrane</keyword>
<feature type="transmembrane region" description="Helical" evidence="1">
    <location>
        <begin position="46"/>
        <end position="66"/>
    </location>
</feature>
<proteinExistence type="predicted"/>
<feature type="transmembrane region" description="Helical" evidence="1">
    <location>
        <begin position="119"/>
        <end position="142"/>
    </location>
</feature>
<evidence type="ECO:0000313" key="2">
    <source>
        <dbReference type="EMBL" id="GAA4029330.1"/>
    </source>
</evidence>
<protein>
    <recommendedName>
        <fullName evidence="4">DUF2975 domain-containing protein</fullName>
    </recommendedName>
</protein>
<keyword evidence="3" id="KW-1185">Reference proteome</keyword>
<evidence type="ECO:0008006" key="4">
    <source>
        <dbReference type="Google" id="ProtNLM"/>
    </source>
</evidence>
<accession>A0ABP7TPC8</accession>
<evidence type="ECO:0000256" key="1">
    <source>
        <dbReference type="SAM" id="Phobius"/>
    </source>
</evidence>
<gene>
    <name evidence="2" type="ORF">GCM10022281_05610</name>
</gene>
<sequence length="178" mass="19818">MSDYSWGLLVGIGFALLLVLFAKLRDRRRPAESLGEQAERYEQRRMRMLPAVLVIYLSQQAIYFAAVDGERAVDHVKIGAWAVLTLLLMLLLVTRGFWFAPKALRDMIDDESTRMNRLIATRSAFIAAVGLGALVYTMMPVAPISVRGALHLVISLSLGIGLLQFLMLERAAQRGLEA</sequence>
<dbReference type="EMBL" id="BAABBR010000001">
    <property type="protein sequence ID" value="GAA4029330.1"/>
    <property type="molecule type" value="Genomic_DNA"/>
</dbReference>
<dbReference type="Proteomes" id="UP001424459">
    <property type="component" value="Unassembled WGS sequence"/>
</dbReference>
<organism evidence="2 3">
    <name type="scientific">Sphingomonas rosea</name>
    <dbReference type="NCBI Taxonomy" id="335605"/>
    <lineage>
        <taxon>Bacteria</taxon>
        <taxon>Pseudomonadati</taxon>
        <taxon>Pseudomonadota</taxon>
        <taxon>Alphaproteobacteria</taxon>
        <taxon>Sphingomonadales</taxon>
        <taxon>Sphingomonadaceae</taxon>
        <taxon>Sphingomonas</taxon>
    </lineage>
</organism>
<evidence type="ECO:0000313" key="3">
    <source>
        <dbReference type="Proteomes" id="UP001424459"/>
    </source>
</evidence>
<feature type="transmembrane region" description="Helical" evidence="1">
    <location>
        <begin position="6"/>
        <end position="25"/>
    </location>
</feature>
<name>A0ABP7TPC8_9SPHN</name>
<comment type="caution">
    <text evidence="2">The sequence shown here is derived from an EMBL/GenBank/DDBJ whole genome shotgun (WGS) entry which is preliminary data.</text>
</comment>
<keyword evidence="1" id="KW-0472">Membrane</keyword>
<feature type="transmembrane region" description="Helical" evidence="1">
    <location>
        <begin position="148"/>
        <end position="168"/>
    </location>
</feature>
<feature type="transmembrane region" description="Helical" evidence="1">
    <location>
        <begin position="78"/>
        <end position="98"/>
    </location>
</feature>
<reference evidence="3" key="1">
    <citation type="journal article" date="2019" name="Int. J. Syst. Evol. Microbiol.">
        <title>The Global Catalogue of Microorganisms (GCM) 10K type strain sequencing project: providing services to taxonomists for standard genome sequencing and annotation.</title>
        <authorList>
            <consortium name="The Broad Institute Genomics Platform"/>
            <consortium name="The Broad Institute Genome Sequencing Center for Infectious Disease"/>
            <person name="Wu L."/>
            <person name="Ma J."/>
        </authorList>
    </citation>
    <scope>NUCLEOTIDE SEQUENCE [LARGE SCALE GENOMIC DNA]</scope>
    <source>
        <strain evidence="3">JCM 17564</strain>
    </source>
</reference>
<keyword evidence="1" id="KW-1133">Transmembrane helix</keyword>